<accession>A0ABN1L5W1</accession>
<sequence>MIPYGKQQISQADIDAVTEVLTSDYLTQGPKVPLFESTLAKLCGSQFGIAANSATSALHIACLALNVDSKDIVWTTPITFVASANCALYCGASVDFVDIDIDTGLMSVQALQQKLEQAKKSNTLPLVVIPVHLAGQSCDMKSIKALSLEYGFSIIEDASHAIGGHYQNLPIGNCQYSDITIFSFHPVKIVTCAEGGVALTNNADLAKKMQLYRSHGITSNAQDMDEESHGPWYYQQIALGFNYRMTELQAALGLSQLTCLEAFVAKRNALAQVYDQAFSSSALTSLTTTTDNYSAYHLYIVLLPDSDKEKHKAVITALRNREIFAHVHYIPVHLQPFYKKLGFAAGDFPVAEEYYSRAISLPLYPELTEDEQGYIIKTILELL</sequence>
<comment type="caution">
    <text evidence="4">The sequence shown here is derived from an EMBL/GenBank/DDBJ whole genome shotgun (WGS) entry which is preliminary data.</text>
</comment>
<evidence type="ECO:0000313" key="4">
    <source>
        <dbReference type="EMBL" id="GAA0815577.1"/>
    </source>
</evidence>
<evidence type="ECO:0000313" key="5">
    <source>
        <dbReference type="Proteomes" id="UP001500021"/>
    </source>
</evidence>
<evidence type="ECO:0000256" key="2">
    <source>
        <dbReference type="ARBA" id="ARBA00037999"/>
    </source>
</evidence>
<dbReference type="NCBIfam" id="TIGR03588">
    <property type="entry name" value="PseC"/>
    <property type="match status" value="1"/>
</dbReference>
<dbReference type="CDD" id="cd00616">
    <property type="entry name" value="AHBA_syn"/>
    <property type="match status" value="1"/>
</dbReference>
<organism evidence="4 5">
    <name type="scientific">Colwellia asteriadis</name>
    <dbReference type="NCBI Taxonomy" id="517723"/>
    <lineage>
        <taxon>Bacteria</taxon>
        <taxon>Pseudomonadati</taxon>
        <taxon>Pseudomonadota</taxon>
        <taxon>Gammaproteobacteria</taxon>
        <taxon>Alteromonadales</taxon>
        <taxon>Colwelliaceae</taxon>
        <taxon>Colwellia</taxon>
    </lineage>
</organism>
<dbReference type="PANTHER" id="PTHR30244">
    <property type="entry name" value="TRANSAMINASE"/>
    <property type="match status" value="1"/>
</dbReference>
<name>A0ABN1L5W1_9GAMM</name>
<dbReference type="RefSeq" id="WP_343816623.1">
    <property type="nucleotide sequence ID" value="NZ_BAAAFA010000004.1"/>
</dbReference>
<dbReference type="InterPro" id="IPR000653">
    <property type="entry name" value="DegT/StrS_aminotransferase"/>
</dbReference>
<reference evidence="4 5" key="1">
    <citation type="journal article" date="2019" name="Int. J. Syst. Evol. Microbiol.">
        <title>The Global Catalogue of Microorganisms (GCM) 10K type strain sequencing project: providing services to taxonomists for standard genome sequencing and annotation.</title>
        <authorList>
            <consortium name="The Broad Institute Genomics Platform"/>
            <consortium name="The Broad Institute Genome Sequencing Center for Infectious Disease"/>
            <person name="Wu L."/>
            <person name="Ma J."/>
        </authorList>
    </citation>
    <scope>NUCLEOTIDE SEQUENCE [LARGE SCALE GENOMIC DNA]</scope>
    <source>
        <strain evidence="4 5">JCM 15608</strain>
    </source>
</reference>
<proteinExistence type="inferred from homology"/>
<dbReference type="InterPro" id="IPR015422">
    <property type="entry name" value="PyrdxlP-dep_Trfase_small"/>
</dbReference>
<dbReference type="InterPro" id="IPR020026">
    <property type="entry name" value="PseC"/>
</dbReference>
<dbReference type="Gene3D" id="3.40.640.10">
    <property type="entry name" value="Type I PLP-dependent aspartate aminotransferase-like (Major domain)"/>
    <property type="match status" value="1"/>
</dbReference>
<dbReference type="PANTHER" id="PTHR30244:SF34">
    <property type="entry name" value="DTDP-4-AMINO-4,6-DIDEOXYGALACTOSE TRANSAMINASE"/>
    <property type="match status" value="1"/>
</dbReference>
<evidence type="ECO:0000256" key="3">
    <source>
        <dbReference type="RuleBase" id="RU004508"/>
    </source>
</evidence>
<dbReference type="SUPFAM" id="SSF53383">
    <property type="entry name" value="PLP-dependent transferases"/>
    <property type="match status" value="1"/>
</dbReference>
<dbReference type="PIRSF" id="PIRSF000390">
    <property type="entry name" value="PLP_StrS"/>
    <property type="match status" value="1"/>
</dbReference>
<keyword evidence="5" id="KW-1185">Reference proteome</keyword>
<dbReference type="Pfam" id="PF01041">
    <property type="entry name" value="DegT_DnrJ_EryC1"/>
    <property type="match status" value="1"/>
</dbReference>
<comment type="similarity">
    <text evidence="2 3">Belongs to the DegT/DnrJ/EryC1 family.</text>
</comment>
<dbReference type="Proteomes" id="UP001500021">
    <property type="component" value="Unassembled WGS sequence"/>
</dbReference>
<evidence type="ECO:0000256" key="1">
    <source>
        <dbReference type="ARBA" id="ARBA00022898"/>
    </source>
</evidence>
<dbReference type="InterPro" id="IPR015421">
    <property type="entry name" value="PyrdxlP-dep_Trfase_major"/>
</dbReference>
<dbReference type="Gene3D" id="3.90.1150.10">
    <property type="entry name" value="Aspartate Aminotransferase, domain 1"/>
    <property type="match status" value="1"/>
</dbReference>
<dbReference type="EMBL" id="BAAAFA010000004">
    <property type="protein sequence ID" value="GAA0815577.1"/>
    <property type="molecule type" value="Genomic_DNA"/>
</dbReference>
<keyword evidence="1 3" id="KW-0663">Pyridoxal phosphate</keyword>
<protein>
    <submittedName>
        <fullName evidence="4">UDP-4-amino-4, 6-dideoxy-N-acetyl-beta-L-altrosami ne transaminase</fullName>
    </submittedName>
</protein>
<gene>
    <name evidence="4" type="primary">pseC</name>
    <name evidence="4" type="ORF">GCM10009111_14100</name>
</gene>
<dbReference type="InterPro" id="IPR015424">
    <property type="entry name" value="PyrdxlP-dep_Trfase"/>
</dbReference>